<dbReference type="EMBL" id="FO203431">
    <property type="protein sequence ID" value="CCH85641.1"/>
    <property type="molecule type" value="Genomic_DNA"/>
</dbReference>
<name>I4EQH8_MODI5</name>
<dbReference type="STRING" id="477641.MODMU_0169"/>
<accession>I4EQH8</accession>
<proteinExistence type="predicted"/>
<dbReference type="KEGG" id="mmar:MODMU_0169"/>
<feature type="region of interest" description="Disordered" evidence="1">
    <location>
        <begin position="189"/>
        <end position="208"/>
    </location>
</feature>
<reference evidence="2 3" key="1">
    <citation type="journal article" date="2012" name="J. Bacteriol.">
        <title>Genome Sequence of Radiation-Resistant Modestobacter marinus Strain BC501, a Representative Actinobacterium That Thrives on Calcareous Stone Surfaces.</title>
        <authorList>
            <person name="Normand P."/>
            <person name="Gury J."/>
            <person name="Pujic P."/>
            <person name="Chouaia B."/>
            <person name="Crotti E."/>
            <person name="Brusetti L."/>
            <person name="Daffonchio D."/>
            <person name="Vacherie B."/>
            <person name="Barbe V."/>
            <person name="Medigue C."/>
            <person name="Calteau A."/>
            <person name="Ghodhbane-Gtari F."/>
            <person name="Essoussi I."/>
            <person name="Nouioui I."/>
            <person name="Abbassi-Ghozzi I."/>
            <person name="Gtari M."/>
        </authorList>
    </citation>
    <scope>NUCLEOTIDE SEQUENCE [LARGE SCALE GENOMIC DNA]</scope>
    <source>
        <strain evidence="3">BC 501</strain>
    </source>
</reference>
<evidence type="ECO:0000256" key="1">
    <source>
        <dbReference type="SAM" id="MobiDB-lite"/>
    </source>
</evidence>
<gene>
    <name evidence="2" type="ordered locus">MODMU_0169</name>
</gene>
<dbReference type="OMA" id="WERPATM"/>
<evidence type="ECO:0000313" key="3">
    <source>
        <dbReference type="Proteomes" id="UP000006461"/>
    </source>
</evidence>
<dbReference type="Proteomes" id="UP000006461">
    <property type="component" value="Chromosome"/>
</dbReference>
<organism evidence="2 3">
    <name type="scientific">Modestobacter italicus (strain DSM 44449 / CECT 9708 / BC 501)</name>
    <dbReference type="NCBI Taxonomy" id="2732864"/>
    <lineage>
        <taxon>Bacteria</taxon>
        <taxon>Bacillati</taxon>
        <taxon>Actinomycetota</taxon>
        <taxon>Actinomycetes</taxon>
        <taxon>Geodermatophilales</taxon>
        <taxon>Geodermatophilaceae</taxon>
        <taxon>Modestobacter</taxon>
    </lineage>
</organism>
<evidence type="ECO:0000313" key="2">
    <source>
        <dbReference type="EMBL" id="CCH85641.1"/>
    </source>
</evidence>
<dbReference type="eggNOG" id="ENOG50330KC">
    <property type="taxonomic scope" value="Bacteria"/>
</dbReference>
<dbReference type="HOGENOM" id="CLU_1319728_0_0_11"/>
<keyword evidence="3" id="KW-1185">Reference proteome</keyword>
<sequence length="208" mass="22190">MNGYWPHADAQEARRFGAPENEVPATVPVSALLARTDDAAVTLTGVQVFTTGIGFTLAVRCRPEALPDDTTDLHELLWQGHHGRGTALMVGVELADGRRASNLPGHDPFAAAGDPEALVFTQGSGSGHQLTVEQEWWLSPLPPAGPLRVVVRCDVLGLPETVTELDGAAIRAAAEDVVVLWPWVPRHGLEPPEPPAPDLPADSWFARG</sequence>
<dbReference type="AlphaFoldDB" id="I4EQH8"/>
<protein>
    <submittedName>
        <fullName evidence="2">Uncharacterized protein</fullName>
    </submittedName>
</protein>